<reference evidence="2 3" key="1">
    <citation type="submission" date="2021-05" db="EMBL/GenBank/DDBJ databases">
        <title>Genome Assembly of Synthetic Allotetraploid Brassica napus Reveals Homoeologous Exchanges between Subgenomes.</title>
        <authorList>
            <person name="Davis J.T."/>
        </authorList>
    </citation>
    <scope>NUCLEOTIDE SEQUENCE [LARGE SCALE GENOMIC DNA]</scope>
    <source>
        <strain evidence="3">cv. Da-Ae</strain>
        <tissue evidence="2">Seedling</tissue>
    </source>
</reference>
<accession>A0ABQ8AI84</accession>
<sequence>MASEIDLPPFSPLRKSRSFNSLSLPPSSSALSVEGLEIETDQTLPSSFSLPPTDPVIGTNTTSLLEPVFPLSEPVAPLSPLTSEAVTVHVCDSPSKYLASVNTDNAGDDSSSKLASPVTFGSHSHVNSLMNSLAKNSVSPSVLDVLPQSASIQKPSSLGVKKLSLPVPGSIRSIQLQETSMLEVNKSPTDPSEYLAQAKEKFIPSMGSWAKPLYFKPPATPPDPSTLRDYDPAVVGNQLATLWPTLNDEILNKQPKGKYSSRTLQPPIEKLPPPELKADGRLRFPWAARLSPQSRNLYRAATPTYRIDGTPEVSIPSKVLKLASLPTEDYGAHEPEKRTIEIEGLLSELEATPTFQQENPTASPNFIPTLPTLVDSQSTPTTASIIGSIDETTLTPTRSITGIAVPVQMNNCFFCTSLCIRSLEDHLFTIKNITQRFGASLSAIVVTFVTGSHDCSMRRWDRTEEPFFLEVALDAAKELAFLHTTLFKSYTPSKILLYSKTIRLWFSERLSKGRNKLCYYKSHGYKNILKHK</sequence>
<evidence type="ECO:0000256" key="1">
    <source>
        <dbReference type="SAM" id="MobiDB-lite"/>
    </source>
</evidence>
<feature type="compositionally biased region" description="Low complexity" evidence="1">
    <location>
        <begin position="18"/>
        <end position="30"/>
    </location>
</feature>
<name>A0ABQ8AI84_BRANA</name>
<dbReference type="Proteomes" id="UP000824890">
    <property type="component" value="Unassembled WGS sequence"/>
</dbReference>
<evidence type="ECO:0000313" key="2">
    <source>
        <dbReference type="EMBL" id="KAH0891997.1"/>
    </source>
</evidence>
<feature type="region of interest" description="Disordered" evidence="1">
    <location>
        <begin position="256"/>
        <end position="276"/>
    </location>
</feature>
<proteinExistence type="predicted"/>
<evidence type="ECO:0000313" key="3">
    <source>
        <dbReference type="Proteomes" id="UP000824890"/>
    </source>
</evidence>
<comment type="caution">
    <text evidence="2">The sequence shown here is derived from an EMBL/GenBank/DDBJ whole genome shotgun (WGS) entry which is preliminary data.</text>
</comment>
<feature type="region of interest" description="Disordered" evidence="1">
    <location>
        <begin position="1"/>
        <end position="30"/>
    </location>
</feature>
<keyword evidence="3" id="KW-1185">Reference proteome</keyword>
<organism evidence="2 3">
    <name type="scientific">Brassica napus</name>
    <name type="common">Rape</name>
    <dbReference type="NCBI Taxonomy" id="3708"/>
    <lineage>
        <taxon>Eukaryota</taxon>
        <taxon>Viridiplantae</taxon>
        <taxon>Streptophyta</taxon>
        <taxon>Embryophyta</taxon>
        <taxon>Tracheophyta</taxon>
        <taxon>Spermatophyta</taxon>
        <taxon>Magnoliopsida</taxon>
        <taxon>eudicotyledons</taxon>
        <taxon>Gunneridae</taxon>
        <taxon>Pentapetalae</taxon>
        <taxon>rosids</taxon>
        <taxon>malvids</taxon>
        <taxon>Brassicales</taxon>
        <taxon>Brassicaceae</taxon>
        <taxon>Brassiceae</taxon>
        <taxon>Brassica</taxon>
    </lineage>
</organism>
<protein>
    <submittedName>
        <fullName evidence="2">Uncharacterized protein</fullName>
    </submittedName>
</protein>
<gene>
    <name evidence="2" type="ORF">HID58_054426</name>
</gene>
<dbReference type="EMBL" id="JAGKQM010000013">
    <property type="protein sequence ID" value="KAH0891997.1"/>
    <property type="molecule type" value="Genomic_DNA"/>
</dbReference>